<feature type="domain" description="Rhamnogalacturonan lyase" evidence="3">
    <location>
        <begin position="5"/>
        <end position="57"/>
    </location>
</feature>
<dbReference type="Pfam" id="PF14683">
    <property type="entry name" value="CBM-like"/>
    <property type="match status" value="1"/>
</dbReference>
<dbReference type="STRING" id="57577.A0A2K3JMQ4"/>
<organism evidence="4 5">
    <name type="scientific">Trifolium pratense</name>
    <name type="common">Red clover</name>
    <dbReference type="NCBI Taxonomy" id="57577"/>
    <lineage>
        <taxon>Eukaryota</taxon>
        <taxon>Viridiplantae</taxon>
        <taxon>Streptophyta</taxon>
        <taxon>Embryophyta</taxon>
        <taxon>Tracheophyta</taxon>
        <taxon>Spermatophyta</taxon>
        <taxon>Magnoliopsida</taxon>
        <taxon>eudicotyledons</taxon>
        <taxon>Gunneridae</taxon>
        <taxon>Pentapetalae</taxon>
        <taxon>rosids</taxon>
        <taxon>fabids</taxon>
        <taxon>Fabales</taxon>
        <taxon>Fabaceae</taxon>
        <taxon>Papilionoideae</taxon>
        <taxon>50 kb inversion clade</taxon>
        <taxon>NPAAA clade</taxon>
        <taxon>Hologalegina</taxon>
        <taxon>IRL clade</taxon>
        <taxon>Trifolieae</taxon>
        <taxon>Trifolium</taxon>
    </lineage>
</organism>
<protein>
    <submittedName>
        <fullName evidence="4">Rhamnogalacturonate lyase B-like protein</fullName>
    </submittedName>
</protein>
<dbReference type="GO" id="GO:0016829">
    <property type="term" value="F:lyase activity"/>
    <property type="evidence" value="ECO:0007669"/>
    <property type="project" value="UniProtKB-KW"/>
</dbReference>
<dbReference type="Gene3D" id="2.60.120.260">
    <property type="entry name" value="Galactose-binding domain-like"/>
    <property type="match status" value="1"/>
</dbReference>
<accession>A0A2K3JMQ4</accession>
<proteinExistence type="predicted"/>
<comment type="caution">
    <text evidence="4">The sequence shown here is derived from an EMBL/GenBank/DDBJ whole genome shotgun (WGS) entry which is preliminary data.</text>
</comment>
<evidence type="ECO:0000259" key="3">
    <source>
        <dbReference type="Pfam" id="PF14686"/>
    </source>
</evidence>
<dbReference type="GO" id="GO:0030246">
    <property type="term" value="F:carbohydrate binding"/>
    <property type="evidence" value="ECO:0007669"/>
    <property type="project" value="InterPro"/>
</dbReference>
<dbReference type="SUPFAM" id="SSF49452">
    <property type="entry name" value="Starch-binding domain-like"/>
    <property type="match status" value="1"/>
</dbReference>
<dbReference type="Gene3D" id="2.60.40.1120">
    <property type="entry name" value="Carboxypeptidase-like, regulatory domain"/>
    <property type="match status" value="1"/>
</dbReference>
<gene>
    <name evidence="4" type="ORF">L195_g048949</name>
</gene>
<dbReference type="EMBL" id="ASHM01071133">
    <property type="protein sequence ID" value="PNX55322.1"/>
    <property type="molecule type" value="Genomic_DNA"/>
</dbReference>
<feature type="non-terminal residue" evidence="4">
    <location>
        <position position="1"/>
    </location>
</feature>
<evidence type="ECO:0000256" key="1">
    <source>
        <dbReference type="ARBA" id="ARBA00022729"/>
    </source>
</evidence>
<dbReference type="PANTHER" id="PTHR32018">
    <property type="entry name" value="RHAMNOGALACTURONATE LYASE FAMILY PROTEIN"/>
    <property type="match status" value="1"/>
</dbReference>
<keyword evidence="4" id="KW-0456">Lyase</keyword>
<evidence type="ECO:0000313" key="5">
    <source>
        <dbReference type="Proteomes" id="UP000236291"/>
    </source>
</evidence>
<dbReference type="AlphaFoldDB" id="A0A2K3JMQ4"/>
<dbReference type="InterPro" id="IPR029413">
    <property type="entry name" value="RG-lyase_II"/>
</dbReference>
<dbReference type="InterPro" id="IPR008979">
    <property type="entry name" value="Galactose-bd-like_sf"/>
</dbReference>
<dbReference type="InterPro" id="IPR013784">
    <property type="entry name" value="Carb-bd-like_fold"/>
</dbReference>
<dbReference type="Pfam" id="PF14686">
    <property type="entry name" value="fn3_3"/>
    <property type="match status" value="1"/>
</dbReference>
<dbReference type="CDD" id="cd10316">
    <property type="entry name" value="RGL4_M"/>
    <property type="match status" value="1"/>
</dbReference>
<feature type="non-terminal residue" evidence="4">
    <location>
        <position position="186"/>
    </location>
</feature>
<dbReference type="Proteomes" id="UP000236291">
    <property type="component" value="Unassembled WGS sequence"/>
</dbReference>
<evidence type="ECO:0000313" key="4">
    <source>
        <dbReference type="EMBL" id="PNX55322.1"/>
    </source>
</evidence>
<keyword evidence="1" id="KW-0732">Signal</keyword>
<sequence length="186" mass="21449">FYSFQDYQFWTRADVNGFFTISNVRPGDYNLFAWVPGFVGDYRFGDSVKITSGSCIELGEIVFEPPRDGPTLWEIGIPDRSGAEFYAPDPNPQYINKVLINHPDRFRQYGLWERYSELYPDGDLVYTIGVSDYRKDWFYAQVPRKKVDNTHEGTTWQIKFELGGVIQGTVYKLRVAIASATLAELQ</sequence>
<reference evidence="4 5" key="2">
    <citation type="journal article" date="2017" name="Front. Plant Sci.">
        <title>Gene Classification and Mining of Molecular Markers Useful in Red Clover (Trifolium pratense) Breeding.</title>
        <authorList>
            <person name="Istvanek J."/>
            <person name="Dluhosova J."/>
            <person name="Dluhos P."/>
            <person name="Patkova L."/>
            <person name="Nedelnik J."/>
            <person name="Repkova J."/>
        </authorList>
    </citation>
    <scope>NUCLEOTIDE SEQUENCE [LARGE SCALE GENOMIC DNA]</scope>
    <source>
        <strain evidence="5">cv. Tatra</strain>
        <tissue evidence="4">Young leaves</tissue>
    </source>
</reference>
<dbReference type="InterPro" id="IPR029411">
    <property type="entry name" value="RG-lyase_III"/>
</dbReference>
<feature type="domain" description="Rhamnogalacturonan lyase" evidence="2">
    <location>
        <begin position="71"/>
        <end position="184"/>
    </location>
</feature>
<dbReference type="InterPro" id="IPR051850">
    <property type="entry name" value="Polysacch_Lyase_4"/>
</dbReference>
<evidence type="ECO:0000259" key="2">
    <source>
        <dbReference type="Pfam" id="PF14683"/>
    </source>
</evidence>
<dbReference type="PANTHER" id="PTHR32018:SF8">
    <property type="entry name" value="RHAMNOGALACTURONAN ENDOLYASE"/>
    <property type="match status" value="1"/>
</dbReference>
<name>A0A2K3JMQ4_TRIPR</name>
<reference evidence="4 5" key="1">
    <citation type="journal article" date="2014" name="Am. J. Bot.">
        <title>Genome assembly and annotation for red clover (Trifolium pratense; Fabaceae).</title>
        <authorList>
            <person name="Istvanek J."/>
            <person name="Jaros M."/>
            <person name="Krenek A."/>
            <person name="Repkova J."/>
        </authorList>
    </citation>
    <scope>NUCLEOTIDE SEQUENCE [LARGE SCALE GENOMIC DNA]</scope>
    <source>
        <strain evidence="5">cv. Tatra</strain>
        <tissue evidence="4">Young leaves</tissue>
    </source>
</reference>
<dbReference type="SUPFAM" id="SSF49785">
    <property type="entry name" value="Galactose-binding domain-like"/>
    <property type="match status" value="1"/>
</dbReference>